<accession>A0A074ZMF3</accession>
<dbReference type="GeneID" id="20319036"/>
<gene>
    <name evidence="1" type="ORF">T265_04854</name>
</gene>
<sequence length="143" mass="15814">MTAVTGLKKTRTSQTSLTKCLLPTDVLESSVNILWTRRLNVSHQATSCFLCLETSQTRDSAVFQVSLELWNRQKGIVKDKCAAPNLNELDDLKGTEHGPSTDLDETWVGNEEQVTSNLEAATDVQRLDSSSIDTKSFLQRTPG</sequence>
<keyword evidence="2" id="KW-1185">Reference proteome</keyword>
<dbReference type="CTD" id="20319036"/>
<dbReference type="RefSeq" id="XP_009167972.1">
    <property type="nucleotide sequence ID" value="XM_009169708.1"/>
</dbReference>
<reference evidence="1 2" key="1">
    <citation type="submission" date="2013-11" db="EMBL/GenBank/DDBJ databases">
        <title>Opisthorchis viverrini - life in the bile duct.</title>
        <authorList>
            <person name="Young N.D."/>
            <person name="Nagarajan N."/>
            <person name="Lin S.J."/>
            <person name="Korhonen P.K."/>
            <person name="Jex A.R."/>
            <person name="Hall R.S."/>
            <person name="Safavi-Hemami H."/>
            <person name="Kaewkong W."/>
            <person name="Bertrand D."/>
            <person name="Gao S."/>
            <person name="Seet Q."/>
            <person name="Wongkham S."/>
            <person name="Teh B.T."/>
            <person name="Wongkham C."/>
            <person name="Intapan P.M."/>
            <person name="Maleewong W."/>
            <person name="Yang X."/>
            <person name="Hu M."/>
            <person name="Wang Z."/>
            <person name="Hofmann A."/>
            <person name="Sternberg P.W."/>
            <person name="Tan P."/>
            <person name="Wang J."/>
            <person name="Gasser R.B."/>
        </authorList>
    </citation>
    <scope>NUCLEOTIDE SEQUENCE [LARGE SCALE GENOMIC DNA]</scope>
</reference>
<organism evidence="1 2">
    <name type="scientific">Opisthorchis viverrini</name>
    <name type="common">Southeast Asian liver fluke</name>
    <dbReference type="NCBI Taxonomy" id="6198"/>
    <lineage>
        <taxon>Eukaryota</taxon>
        <taxon>Metazoa</taxon>
        <taxon>Spiralia</taxon>
        <taxon>Lophotrochozoa</taxon>
        <taxon>Platyhelminthes</taxon>
        <taxon>Trematoda</taxon>
        <taxon>Digenea</taxon>
        <taxon>Opisthorchiida</taxon>
        <taxon>Opisthorchiata</taxon>
        <taxon>Opisthorchiidae</taxon>
        <taxon>Opisthorchis</taxon>
    </lineage>
</organism>
<dbReference type="AlphaFoldDB" id="A0A074ZMF3"/>
<protein>
    <submittedName>
        <fullName evidence="1">Uncharacterized protein</fullName>
    </submittedName>
</protein>
<proteinExistence type="predicted"/>
<dbReference type="Proteomes" id="UP000054324">
    <property type="component" value="Unassembled WGS sequence"/>
</dbReference>
<name>A0A074ZMF3_OPIVI</name>
<dbReference type="KEGG" id="ovi:T265_04854"/>
<dbReference type="EMBL" id="KL596703">
    <property type="protein sequence ID" value="KER28251.1"/>
    <property type="molecule type" value="Genomic_DNA"/>
</dbReference>
<evidence type="ECO:0000313" key="1">
    <source>
        <dbReference type="EMBL" id="KER28251.1"/>
    </source>
</evidence>
<evidence type="ECO:0000313" key="2">
    <source>
        <dbReference type="Proteomes" id="UP000054324"/>
    </source>
</evidence>